<evidence type="ECO:0000313" key="5">
    <source>
        <dbReference type="Proteomes" id="UP000707356"/>
    </source>
</evidence>
<dbReference type="Pfam" id="PF00350">
    <property type="entry name" value="Dynamin_N"/>
    <property type="match status" value="2"/>
</dbReference>
<keyword evidence="2" id="KW-0812">Transmembrane</keyword>
<keyword evidence="2" id="KW-0472">Membrane</keyword>
<dbReference type="AlphaFoldDB" id="A0A951PGY9"/>
<keyword evidence="1" id="KW-0175">Coiled coil</keyword>
<proteinExistence type="predicted"/>
<dbReference type="InterPro" id="IPR027417">
    <property type="entry name" value="P-loop_NTPase"/>
</dbReference>
<sequence length="577" mass="64989">MSSQILDQDLQDYRGSLNELLQSLQRLSAHLNNQKLQETVEGLRRNIAEPFLFVVVGEVKAGKSSFVNALLEAEVCPTDIEPCTDSIQQIVYSDNRFVTQVEPNLRKIGLSIEILKDISIVDTPGTNTIITEHQIITEKYIPNSDLTFFVLFAKNPYQKSAWDFLDFVSAEWRKKVVFILQQADLLRPADLEINVQRVKEYANLKQIKSPTIFVTSADQELHGEHETSGFAAVRDYIKQMVASGEGYKIKLRSVGSTTQKIIDALSGDVVALQTQLEADRKTVNSIQQKIEAGRSRSRYEVNNLAERLVGRYDSIAGQIKQDFRESLSVFTVIRRSFVGLFNKEASLQTWINDFQEKCEHDLKYSLEEVSNEGAQHFVDGIRQLLEGLTQDLNSIQKSYLPNNLISIKVLERRQEVIESVRAKVDRLFSEAGLLDTLSANADNMASGIVGGAFAAVAGIVMHIVQFTVAEAILDAIGIAFAGIGVVVFAVGIAWQRNQIIQRFEKALDDEKDGFKVEVTQRLNEKLSLIYEEVERIFVQFYDCVEREEQEIAPILTDYQAIKTDSQALFSKMATQLN</sequence>
<accession>A0A951PGY9</accession>
<feature type="transmembrane region" description="Helical" evidence="2">
    <location>
        <begin position="444"/>
        <end position="464"/>
    </location>
</feature>
<gene>
    <name evidence="4" type="ORF">KME07_23480</name>
</gene>
<reference evidence="4" key="2">
    <citation type="journal article" date="2022" name="Microbiol. Resour. Announc.">
        <title>Metagenome Sequencing to Explore Phylogenomics of Terrestrial Cyanobacteria.</title>
        <authorList>
            <person name="Ward R.D."/>
            <person name="Stajich J.E."/>
            <person name="Johansen J.R."/>
            <person name="Huntemann M."/>
            <person name="Clum A."/>
            <person name="Foster B."/>
            <person name="Foster B."/>
            <person name="Roux S."/>
            <person name="Palaniappan K."/>
            <person name="Varghese N."/>
            <person name="Mukherjee S."/>
            <person name="Reddy T.B.K."/>
            <person name="Daum C."/>
            <person name="Copeland A."/>
            <person name="Chen I.A."/>
            <person name="Ivanova N.N."/>
            <person name="Kyrpides N.C."/>
            <person name="Shapiro N."/>
            <person name="Eloe-Fadrosh E.A."/>
            <person name="Pietrasiak N."/>
        </authorList>
    </citation>
    <scope>NUCLEOTIDE SEQUENCE</scope>
    <source>
        <strain evidence="4">GSE-TBD4-15B</strain>
    </source>
</reference>
<dbReference type="Gene3D" id="3.40.50.300">
    <property type="entry name" value="P-loop containing nucleotide triphosphate hydrolases"/>
    <property type="match status" value="1"/>
</dbReference>
<evidence type="ECO:0000256" key="2">
    <source>
        <dbReference type="SAM" id="Phobius"/>
    </source>
</evidence>
<dbReference type="InterPro" id="IPR051943">
    <property type="entry name" value="TRAFAC_Dynamin-like_GTPase"/>
</dbReference>
<protein>
    <submittedName>
        <fullName evidence="4">Dynamin family protein</fullName>
    </submittedName>
</protein>
<feature type="coiled-coil region" evidence="1">
    <location>
        <begin position="10"/>
        <end position="37"/>
    </location>
</feature>
<feature type="domain" description="Dynamin N-terminal" evidence="3">
    <location>
        <begin position="115"/>
        <end position="182"/>
    </location>
</feature>
<name>A0A951PGY9_9CYAN</name>
<evidence type="ECO:0000256" key="1">
    <source>
        <dbReference type="SAM" id="Coils"/>
    </source>
</evidence>
<dbReference type="PANTHER" id="PTHR43681">
    <property type="entry name" value="TRANSMEMBRANE GTPASE FZO"/>
    <property type="match status" value="1"/>
</dbReference>
<reference evidence="4" key="1">
    <citation type="submission" date="2021-05" db="EMBL/GenBank/DDBJ databases">
        <authorList>
            <person name="Pietrasiak N."/>
            <person name="Ward R."/>
            <person name="Stajich J.E."/>
            <person name="Kurbessoian T."/>
        </authorList>
    </citation>
    <scope>NUCLEOTIDE SEQUENCE</scope>
    <source>
        <strain evidence="4">GSE-TBD4-15B</strain>
    </source>
</reference>
<comment type="caution">
    <text evidence="4">The sequence shown here is derived from an EMBL/GenBank/DDBJ whole genome shotgun (WGS) entry which is preliminary data.</text>
</comment>
<organism evidence="4 5">
    <name type="scientific">Pegethrix bostrychoides GSE-TBD4-15B</name>
    <dbReference type="NCBI Taxonomy" id="2839662"/>
    <lineage>
        <taxon>Bacteria</taxon>
        <taxon>Bacillati</taxon>
        <taxon>Cyanobacteriota</taxon>
        <taxon>Cyanophyceae</taxon>
        <taxon>Oculatellales</taxon>
        <taxon>Oculatellaceae</taxon>
        <taxon>Pegethrix</taxon>
    </lineage>
</organism>
<evidence type="ECO:0000259" key="3">
    <source>
        <dbReference type="Pfam" id="PF00350"/>
    </source>
</evidence>
<feature type="domain" description="Dynamin N-terminal" evidence="3">
    <location>
        <begin position="54"/>
        <end position="96"/>
    </location>
</feature>
<dbReference type="SUPFAM" id="SSF52540">
    <property type="entry name" value="P-loop containing nucleoside triphosphate hydrolases"/>
    <property type="match status" value="1"/>
</dbReference>
<keyword evidence="2" id="KW-1133">Transmembrane helix</keyword>
<dbReference type="CDD" id="cd09912">
    <property type="entry name" value="DLP_2"/>
    <property type="match status" value="1"/>
</dbReference>
<dbReference type="InterPro" id="IPR045063">
    <property type="entry name" value="Dynamin_N"/>
</dbReference>
<dbReference type="PANTHER" id="PTHR43681:SF1">
    <property type="entry name" value="SARCALUMENIN"/>
    <property type="match status" value="1"/>
</dbReference>
<feature type="transmembrane region" description="Helical" evidence="2">
    <location>
        <begin position="471"/>
        <end position="494"/>
    </location>
</feature>
<evidence type="ECO:0000313" key="4">
    <source>
        <dbReference type="EMBL" id="MBW4468399.1"/>
    </source>
</evidence>
<dbReference type="EMBL" id="JAHHHV010000088">
    <property type="protein sequence ID" value="MBW4468399.1"/>
    <property type="molecule type" value="Genomic_DNA"/>
</dbReference>
<dbReference type="Proteomes" id="UP000707356">
    <property type="component" value="Unassembled WGS sequence"/>
</dbReference>